<sequence length="119" mass="13347">MNLRESARALIVDEANSVLLVHFDWAGLDLPDGFWANPGGGLEPGESQRDALARELDEEVGLAIHDIGPEVWTKTAIFPMGEWDGQVDHIHLVRVPHFTPAPRLSPEQLRAENVHEIRW</sequence>
<proteinExistence type="inferred from homology"/>
<evidence type="ECO:0000313" key="7">
    <source>
        <dbReference type="Proteomes" id="UP000318336"/>
    </source>
</evidence>
<comment type="cofactor">
    <cofactor evidence="1">
        <name>Mg(2+)</name>
        <dbReference type="ChEBI" id="CHEBI:18420"/>
    </cofactor>
</comment>
<dbReference type="PRINTS" id="PR00502">
    <property type="entry name" value="NUDIXFAMILY"/>
</dbReference>
<dbReference type="AlphaFoldDB" id="A0A542XGA6"/>
<organism evidence="6 7">
    <name type="scientific">Barrientosiimonas humi</name>
    <dbReference type="NCBI Taxonomy" id="999931"/>
    <lineage>
        <taxon>Bacteria</taxon>
        <taxon>Bacillati</taxon>
        <taxon>Actinomycetota</taxon>
        <taxon>Actinomycetes</taxon>
        <taxon>Micrococcales</taxon>
        <taxon>Dermacoccaceae</taxon>
        <taxon>Barrientosiimonas</taxon>
    </lineage>
</organism>
<dbReference type="InterPro" id="IPR020084">
    <property type="entry name" value="NUDIX_hydrolase_CS"/>
</dbReference>
<evidence type="ECO:0000256" key="3">
    <source>
        <dbReference type="ARBA" id="ARBA00022801"/>
    </source>
</evidence>
<reference evidence="6 7" key="1">
    <citation type="submission" date="2019-06" db="EMBL/GenBank/DDBJ databases">
        <title>Sequencing the genomes of 1000 actinobacteria strains.</title>
        <authorList>
            <person name="Klenk H.-P."/>
        </authorList>
    </citation>
    <scope>NUCLEOTIDE SEQUENCE [LARGE SCALE GENOMIC DNA]</scope>
    <source>
        <strain evidence="6 7">DSM 24617</strain>
    </source>
</reference>
<evidence type="ECO:0000256" key="4">
    <source>
        <dbReference type="RuleBase" id="RU003476"/>
    </source>
</evidence>
<accession>A0A542XGA6</accession>
<keyword evidence="7" id="KW-1185">Reference proteome</keyword>
<dbReference type="Gene3D" id="3.90.79.10">
    <property type="entry name" value="Nucleoside Triphosphate Pyrophosphohydrolase"/>
    <property type="match status" value="1"/>
</dbReference>
<dbReference type="Proteomes" id="UP000318336">
    <property type="component" value="Unassembled WGS sequence"/>
</dbReference>
<dbReference type="Pfam" id="PF00293">
    <property type="entry name" value="NUDIX"/>
    <property type="match status" value="1"/>
</dbReference>
<evidence type="ECO:0000256" key="2">
    <source>
        <dbReference type="ARBA" id="ARBA00005582"/>
    </source>
</evidence>
<dbReference type="SUPFAM" id="SSF55811">
    <property type="entry name" value="Nudix"/>
    <property type="match status" value="1"/>
</dbReference>
<gene>
    <name evidence="6" type="ORF">FB554_3039</name>
</gene>
<dbReference type="EMBL" id="VFOK01000001">
    <property type="protein sequence ID" value="TQL34857.1"/>
    <property type="molecule type" value="Genomic_DNA"/>
</dbReference>
<dbReference type="PROSITE" id="PS51462">
    <property type="entry name" value="NUDIX"/>
    <property type="match status" value="1"/>
</dbReference>
<dbReference type="InterPro" id="IPR000086">
    <property type="entry name" value="NUDIX_hydrolase_dom"/>
</dbReference>
<keyword evidence="3 4" id="KW-0378">Hydrolase</keyword>
<evidence type="ECO:0000256" key="1">
    <source>
        <dbReference type="ARBA" id="ARBA00001946"/>
    </source>
</evidence>
<dbReference type="PANTHER" id="PTHR43046:SF14">
    <property type="entry name" value="MUTT_NUDIX FAMILY PROTEIN"/>
    <property type="match status" value="1"/>
</dbReference>
<comment type="similarity">
    <text evidence="2 4">Belongs to the Nudix hydrolase family.</text>
</comment>
<evidence type="ECO:0000259" key="5">
    <source>
        <dbReference type="PROSITE" id="PS51462"/>
    </source>
</evidence>
<dbReference type="RefSeq" id="WP_142007202.1">
    <property type="nucleotide sequence ID" value="NZ_CAJTBP010000001.1"/>
</dbReference>
<name>A0A542XGA6_9MICO</name>
<comment type="caution">
    <text evidence="6">The sequence shown here is derived from an EMBL/GenBank/DDBJ whole genome shotgun (WGS) entry which is preliminary data.</text>
</comment>
<evidence type="ECO:0000313" key="6">
    <source>
        <dbReference type="EMBL" id="TQL34857.1"/>
    </source>
</evidence>
<dbReference type="GO" id="GO:0016787">
    <property type="term" value="F:hydrolase activity"/>
    <property type="evidence" value="ECO:0007669"/>
    <property type="project" value="UniProtKB-KW"/>
</dbReference>
<dbReference type="InterPro" id="IPR015797">
    <property type="entry name" value="NUDIX_hydrolase-like_dom_sf"/>
</dbReference>
<dbReference type="OrthoDB" id="9804442at2"/>
<feature type="domain" description="Nudix hydrolase" evidence="5">
    <location>
        <begin position="2"/>
        <end position="119"/>
    </location>
</feature>
<dbReference type="InterPro" id="IPR020476">
    <property type="entry name" value="Nudix_hydrolase"/>
</dbReference>
<dbReference type="PROSITE" id="PS00893">
    <property type="entry name" value="NUDIX_BOX"/>
    <property type="match status" value="1"/>
</dbReference>
<protein>
    <submittedName>
        <fullName evidence="6">NUDIX domain-containing protein</fullName>
    </submittedName>
</protein>
<dbReference type="PANTHER" id="PTHR43046">
    <property type="entry name" value="GDP-MANNOSE MANNOSYL HYDROLASE"/>
    <property type="match status" value="1"/>
</dbReference>